<name>A0ABN2YTT4_9ACTN</name>
<dbReference type="Pfam" id="PF08241">
    <property type="entry name" value="Methyltransf_11"/>
    <property type="match status" value="1"/>
</dbReference>
<dbReference type="InterPro" id="IPR013216">
    <property type="entry name" value="Methyltransf_11"/>
</dbReference>
<dbReference type="InterPro" id="IPR029063">
    <property type="entry name" value="SAM-dependent_MTases_sf"/>
</dbReference>
<feature type="domain" description="Methyltransferase type 11" evidence="1">
    <location>
        <begin position="49"/>
        <end position="139"/>
    </location>
</feature>
<dbReference type="GO" id="GO:0032259">
    <property type="term" value="P:methylation"/>
    <property type="evidence" value="ECO:0007669"/>
    <property type="project" value="UniProtKB-KW"/>
</dbReference>
<dbReference type="Proteomes" id="UP001422759">
    <property type="component" value="Unassembled WGS sequence"/>
</dbReference>
<sequence>MSTTDFAEFERSGWARRSGTYDGGFGAMTAGLHEALLDAAGAAPGVRLLEVGCGTGRLAAGAVARGAEVVATDGVRQMVAVAAEALPGVRVLHAELPGLPFPDGGFDAAVGAFVINHVPDPPAAVRELAQVVRPGGRVALSCWDTLARNRAQGVFFDAVTAVGATPPAGLPGASPFARHAAPAGFAALLGAAGLTDVRVEHVTWTHRVDPDRWWRDVLTGTVLTSSLIEGQPAGTLARIRAAYDGLVAAHAPAGGDGTVDLPVAALLAVGTRPERP</sequence>
<dbReference type="SUPFAM" id="SSF53335">
    <property type="entry name" value="S-adenosyl-L-methionine-dependent methyltransferases"/>
    <property type="match status" value="1"/>
</dbReference>
<comment type="caution">
    <text evidence="2">The sequence shown here is derived from an EMBL/GenBank/DDBJ whole genome shotgun (WGS) entry which is preliminary data.</text>
</comment>
<dbReference type="PANTHER" id="PTHR43591:SF24">
    <property type="entry name" value="2-METHOXY-6-POLYPRENYL-1,4-BENZOQUINOL METHYLASE, MITOCHONDRIAL"/>
    <property type="match status" value="1"/>
</dbReference>
<reference evidence="2 3" key="1">
    <citation type="journal article" date="2019" name="Int. J. Syst. Evol. Microbiol.">
        <title>The Global Catalogue of Microorganisms (GCM) 10K type strain sequencing project: providing services to taxonomists for standard genome sequencing and annotation.</title>
        <authorList>
            <consortium name="The Broad Institute Genomics Platform"/>
            <consortium name="The Broad Institute Genome Sequencing Center for Infectious Disease"/>
            <person name="Wu L."/>
            <person name="Ma J."/>
        </authorList>
    </citation>
    <scope>NUCLEOTIDE SEQUENCE [LARGE SCALE GENOMIC DNA]</scope>
    <source>
        <strain evidence="2 3">JCM 14560</strain>
    </source>
</reference>
<accession>A0ABN2YTT4</accession>
<dbReference type="EMBL" id="BAAANT010000002">
    <property type="protein sequence ID" value="GAA2132368.1"/>
    <property type="molecule type" value="Genomic_DNA"/>
</dbReference>
<dbReference type="Gene3D" id="3.40.50.150">
    <property type="entry name" value="Vaccinia Virus protein VP39"/>
    <property type="match status" value="1"/>
</dbReference>
<gene>
    <name evidence="2" type="ORF">GCM10009760_07330</name>
</gene>
<dbReference type="RefSeq" id="WP_344460538.1">
    <property type="nucleotide sequence ID" value="NZ_BAAANT010000002.1"/>
</dbReference>
<evidence type="ECO:0000313" key="2">
    <source>
        <dbReference type="EMBL" id="GAA2132368.1"/>
    </source>
</evidence>
<keyword evidence="3" id="KW-1185">Reference proteome</keyword>
<evidence type="ECO:0000313" key="3">
    <source>
        <dbReference type="Proteomes" id="UP001422759"/>
    </source>
</evidence>
<dbReference type="PANTHER" id="PTHR43591">
    <property type="entry name" value="METHYLTRANSFERASE"/>
    <property type="match status" value="1"/>
</dbReference>
<keyword evidence="2" id="KW-0808">Transferase</keyword>
<dbReference type="CDD" id="cd02440">
    <property type="entry name" value="AdoMet_MTases"/>
    <property type="match status" value="1"/>
</dbReference>
<evidence type="ECO:0000259" key="1">
    <source>
        <dbReference type="Pfam" id="PF08241"/>
    </source>
</evidence>
<protein>
    <submittedName>
        <fullName evidence="2">Class I SAM-dependent methyltransferase</fullName>
    </submittedName>
</protein>
<dbReference type="GO" id="GO:0008168">
    <property type="term" value="F:methyltransferase activity"/>
    <property type="evidence" value="ECO:0007669"/>
    <property type="project" value="UniProtKB-KW"/>
</dbReference>
<proteinExistence type="predicted"/>
<organism evidence="2 3">
    <name type="scientific">Kitasatospora kazusensis</name>
    <dbReference type="NCBI Taxonomy" id="407974"/>
    <lineage>
        <taxon>Bacteria</taxon>
        <taxon>Bacillati</taxon>
        <taxon>Actinomycetota</taxon>
        <taxon>Actinomycetes</taxon>
        <taxon>Kitasatosporales</taxon>
        <taxon>Streptomycetaceae</taxon>
        <taxon>Kitasatospora</taxon>
    </lineage>
</organism>
<keyword evidence="2" id="KW-0489">Methyltransferase</keyword>